<evidence type="ECO:0000313" key="7">
    <source>
        <dbReference type="Proteomes" id="UP000475155"/>
    </source>
</evidence>
<evidence type="ECO:0000256" key="1">
    <source>
        <dbReference type="ARBA" id="ARBA00010333"/>
    </source>
</evidence>
<evidence type="ECO:0000313" key="6">
    <source>
        <dbReference type="EMBL" id="NEH10877.1"/>
    </source>
</evidence>
<organism evidence="6 7">
    <name type="scientific">Bifidobacterium saimiriisciurei</name>
    <dbReference type="NCBI Taxonomy" id="2661627"/>
    <lineage>
        <taxon>Bacteria</taxon>
        <taxon>Bacillati</taxon>
        <taxon>Actinomycetota</taxon>
        <taxon>Actinomycetes</taxon>
        <taxon>Bifidobacteriales</taxon>
        <taxon>Bifidobacteriaceae</taxon>
        <taxon>Bifidobacterium</taxon>
    </lineage>
</organism>
<comment type="caution">
    <text evidence="6">The sequence shown here is derived from an EMBL/GenBank/DDBJ whole genome shotgun (WGS) entry which is preliminary data.</text>
</comment>
<dbReference type="RefSeq" id="WP_163199689.1">
    <property type="nucleotide sequence ID" value="NZ_WHZU01000002.1"/>
</dbReference>
<dbReference type="Gene3D" id="3.40.190.10">
    <property type="entry name" value="Periplasmic binding protein-like II"/>
    <property type="match status" value="2"/>
</dbReference>
<feature type="chain" id="PRO_5046717568" evidence="4">
    <location>
        <begin position="30"/>
        <end position="293"/>
    </location>
</feature>
<proteinExistence type="inferred from homology"/>
<dbReference type="Pfam" id="PF00497">
    <property type="entry name" value="SBP_bac_3"/>
    <property type="match status" value="1"/>
</dbReference>
<protein>
    <submittedName>
        <fullName evidence="6">Transporter substrate-binding domain-containing protein</fullName>
    </submittedName>
</protein>
<comment type="similarity">
    <text evidence="1">Belongs to the bacterial solute-binding protein 3 family.</text>
</comment>
<evidence type="ECO:0000256" key="3">
    <source>
        <dbReference type="ARBA" id="ARBA00022729"/>
    </source>
</evidence>
<dbReference type="Proteomes" id="UP000475155">
    <property type="component" value="Unassembled WGS sequence"/>
</dbReference>
<evidence type="ECO:0000256" key="4">
    <source>
        <dbReference type="SAM" id="SignalP"/>
    </source>
</evidence>
<keyword evidence="7" id="KW-1185">Reference proteome</keyword>
<name>A0ABX0CET3_9BIFI</name>
<keyword evidence="3 4" id="KW-0732">Signal</keyword>
<feature type="domain" description="Solute-binding protein family 3/N-terminal" evidence="5">
    <location>
        <begin position="45"/>
        <end position="282"/>
    </location>
</feature>
<dbReference type="InterPro" id="IPR001638">
    <property type="entry name" value="Solute-binding_3/MltF_N"/>
</dbReference>
<dbReference type="EMBL" id="WHZU01000002">
    <property type="protein sequence ID" value="NEH10877.1"/>
    <property type="molecule type" value="Genomic_DNA"/>
</dbReference>
<evidence type="ECO:0000256" key="2">
    <source>
        <dbReference type="ARBA" id="ARBA00022448"/>
    </source>
</evidence>
<dbReference type="PANTHER" id="PTHR30085">
    <property type="entry name" value="AMINO ACID ABC TRANSPORTER PERMEASE"/>
    <property type="match status" value="1"/>
</dbReference>
<dbReference type="PANTHER" id="PTHR30085:SF6">
    <property type="entry name" value="ABC TRANSPORTER GLUTAMINE-BINDING PROTEIN GLNH"/>
    <property type="match status" value="1"/>
</dbReference>
<feature type="signal peptide" evidence="4">
    <location>
        <begin position="1"/>
        <end position="29"/>
    </location>
</feature>
<accession>A0ABX0CET3</accession>
<dbReference type="SUPFAM" id="SSF53850">
    <property type="entry name" value="Periplasmic binding protein-like II"/>
    <property type="match status" value="1"/>
</dbReference>
<dbReference type="SMART" id="SM00062">
    <property type="entry name" value="PBPb"/>
    <property type="match status" value="1"/>
</dbReference>
<evidence type="ECO:0000259" key="5">
    <source>
        <dbReference type="SMART" id="SM00062"/>
    </source>
</evidence>
<gene>
    <name evidence="6" type="ORF">GFD18_02000</name>
</gene>
<dbReference type="InterPro" id="IPR051455">
    <property type="entry name" value="Bact_solute-bind_prot3"/>
</dbReference>
<sequence length="293" mass="30951">MAYVMANARCTVRRAAAALLASCMTLTLAGCGQNPLAVSDVIGPRIVIGVTFDQPAMGLRKGSGYHGFNVAVAEYVAEKLGYASWQIVWEQAPEDERRSMLDDGDVDMITGMYEDAADITAGEKDSATLGYDFAGPYLADRQDVMVLSRSDDSSDTSIGSLADLAGHKVCVIEGSETDADLQRRLDGGIRLVRQPGATQCATALLTGMVDAVAAPGSVLAGLADAEGGDRMRLLGLDFAEGGYGIGLRKGSDQLTARIREAIEQMHADGSWDRAYDETLGAIGYDDGRGTDVH</sequence>
<reference evidence="6 7" key="1">
    <citation type="submission" date="2019-10" db="EMBL/GenBank/DDBJ databases">
        <title>Bifidobacterium from non-human primates.</title>
        <authorList>
            <person name="Modesto M."/>
        </authorList>
    </citation>
    <scope>NUCLEOTIDE SEQUENCE [LARGE SCALE GENOMIC DNA]</scope>
    <source>
        <strain evidence="6 7">SMA1</strain>
    </source>
</reference>
<keyword evidence="2" id="KW-0813">Transport</keyword>